<keyword evidence="1" id="KW-0732">Signal</keyword>
<feature type="signal peptide" evidence="1">
    <location>
        <begin position="1"/>
        <end position="27"/>
    </location>
</feature>
<feature type="chain" id="PRO_5043453758" evidence="1">
    <location>
        <begin position="28"/>
        <end position="535"/>
    </location>
</feature>
<proteinExistence type="predicted"/>
<dbReference type="InterPro" id="IPR027607">
    <property type="entry name" value="Surf_Exclu_SEC10/PgrA"/>
</dbReference>
<protein>
    <submittedName>
        <fullName evidence="2">SEC10/PgrA surface exclusion domain-containing protein</fullName>
    </submittedName>
</protein>
<dbReference type="NCBIfam" id="TIGR04320">
    <property type="entry name" value="Surf_Exclu_PgrA"/>
    <property type="match status" value="1"/>
</dbReference>
<evidence type="ECO:0000256" key="1">
    <source>
        <dbReference type="SAM" id="SignalP"/>
    </source>
</evidence>
<reference evidence="2" key="1">
    <citation type="submission" date="2022-01" db="EMBL/GenBank/DDBJ databases">
        <title>VMRC isolate genome collection.</title>
        <authorList>
            <person name="France M."/>
            <person name="Rutt L."/>
            <person name="Humphrys M."/>
            <person name="Ravel J."/>
        </authorList>
    </citation>
    <scope>NUCLEOTIDE SEQUENCE</scope>
    <source>
        <strain evidence="2">C0048A1</strain>
    </source>
</reference>
<gene>
    <name evidence="2" type="ORF">L2724_08265</name>
</gene>
<dbReference type="Gene3D" id="2.10.270.10">
    <property type="entry name" value="Cholin Binding"/>
    <property type="match status" value="4"/>
</dbReference>
<dbReference type="SUPFAM" id="SSF69360">
    <property type="entry name" value="Cell wall binding repeat"/>
    <property type="match status" value="1"/>
</dbReference>
<organism evidence="2 3">
    <name type="scientific">Limosilactobacillus vaginalis</name>
    <dbReference type="NCBI Taxonomy" id="1633"/>
    <lineage>
        <taxon>Bacteria</taxon>
        <taxon>Bacillati</taxon>
        <taxon>Bacillota</taxon>
        <taxon>Bacilli</taxon>
        <taxon>Lactobacillales</taxon>
        <taxon>Lactobacillaceae</taxon>
        <taxon>Limosilactobacillus</taxon>
    </lineage>
</organism>
<sequence>MNKRNKRVLLLASTVLLGLVATTNVKADNTVEQSSNSVQAATVTSNNSISSSWQQTTENNSQSAVIAAQTVNVPDGYTLDAVRNVKTKAQADELEKIAINGIYNNNYRSNTTAANERIDINNLNNAQTREMNQYAINLINQTRNQFGEAPFTQNDDTINTVKGMALKYQDKNESLMNGGWHDPEILQGNSENIAAQQIYIDNISGLRARPFAEAVGKDFADNNNVPLFTVNTMDDLHALIYYGIMGMLFNDASDLFGHAQNFLTNYQPNNNVAVYPSLTYGTGEGHYSNGQTFTFKLENVDMHYIWAGANAKTDTENGWQYINDQYVYYQDGKPLSGRQYISLPTINGVGNSWYLVDNGVVQSKVQKWMGTYYYFDPVSYLRVDNNYVQSQWGLWYLFGDNGQILTGVQKWAGSYYYFDPTTYLRVDNAYVQSQWGDWYLFGNDGRILSGIQKWAGSYYYFDPVTYLRVDNNYVQSQWGDWYMVGNDGRVVSGFYNWMGTLYYFDPVTYLKKVNCYFWVNGIRYWADEYGRVVRA</sequence>
<dbReference type="Proteomes" id="UP001212401">
    <property type="component" value="Unassembled WGS sequence"/>
</dbReference>
<accession>A0AAW5WUN9</accession>
<dbReference type="AlphaFoldDB" id="A0AAW5WUN9"/>
<comment type="caution">
    <text evidence="2">The sequence shown here is derived from an EMBL/GenBank/DDBJ whole genome shotgun (WGS) entry which is preliminary data.</text>
</comment>
<evidence type="ECO:0000313" key="3">
    <source>
        <dbReference type="Proteomes" id="UP001212401"/>
    </source>
</evidence>
<name>A0AAW5WUN9_9LACO</name>
<dbReference type="EMBL" id="JAKHPH010000029">
    <property type="protein sequence ID" value="MCZ3668261.1"/>
    <property type="molecule type" value="Genomic_DNA"/>
</dbReference>
<evidence type="ECO:0000313" key="2">
    <source>
        <dbReference type="EMBL" id="MCZ3668261.1"/>
    </source>
</evidence>